<evidence type="ECO:0000313" key="3">
    <source>
        <dbReference type="Proteomes" id="UP000054845"/>
    </source>
</evidence>
<dbReference type="EMBL" id="CCYA01000147">
    <property type="protein sequence ID" value="CEH12274.1"/>
    <property type="molecule type" value="Genomic_DNA"/>
</dbReference>
<protein>
    <submittedName>
        <fullName evidence="2">Uncharacterized protein</fullName>
    </submittedName>
</protein>
<evidence type="ECO:0000313" key="2">
    <source>
        <dbReference type="EMBL" id="CEH12274.1"/>
    </source>
</evidence>
<dbReference type="AlphaFoldDB" id="A0A0N7L8Y4"/>
<dbReference type="Proteomes" id="UP000054845">
    <property type="component" value="Unassembled WGS sequence"/>
</dbReference>
<organism evidence="2 3">
    <name type="scientific">Ceraceosorus bombacis</name>
    <dbReference type="NCBI Taxonomy" id="401625"/>
    <lineage>
        <taxon>Eukaryota</taxon>
        <taxon>Fungi</taxon>
        <taxon>Dikarya</taxon>
        <taxon>Basidiomycota</taxon>
        <taxon>Ustilaginomycotina</taxon>
        <taxon>Exobasidiomycetes</taxon>
        <taxon>Ceraceosorales</taxon>
        <taxon>Ceraceosoraceae</taxon>
        <taxon>Ceraceosorus</taxon>
    </lineage>
</organism>
<accession>A0A0N7L8Y4</accession>
<keyword evidence="3" id="KW-1185">Reference proteome</keyword>
<proteinExistence type="predicted"/>
<reference evidence="2 3" key="1">
    <citation type="submission" date="2014-09" db="EMBL/GenBank/DDBJ databases">
        <authorList>
            <person name="Magalhaes I.L.F."/>
            <person name="Oliveira U."/>
            <person name="Santos F.R."/>
            <person name="Vidigal T.H.D.A."/>
            <person name="Brescovit A.D."/>
            <person name="Santos A.J."/>
        </authorList>
    </citation>
    <scope>NUCLEOTIDE SEQUENCE [LARGE SCALE GENOMIC DNA]</scope>
</reference>
<sequence length="73" mass="8539">MKSTRENVSAGKGRIETEEKSDGGERCEQIRRRWRPLSARRALPHQYAPLYTHTQQPRSQPTTATIEYRWVAI</sequence>
<feature type="region of interest" description="Disordered" evidence="1">
    <location>
        <begin position="1"/>
        <end position="33"/>
    </location>
</feature>
<feature type="compositionally biased region" description="Basic and acidic residues" evidence="1">
    <location>
        <begin position="13"/>
        <end position="31"/>
    </location>
</feature>
<evidence type="ECO:0000256" key="1">
    <source>
        <dbReference type="SAM" id="MobiDB-lite"/>
    </source>
</evidence>
<name>A0A0N7L8Y4_9BASI</name>